<evidence type="ECO:0000313" key="2">
    <source>
        <dbReference type="EMBL" id="KYG08912.1"/>
    </source>
</evidence>
<dbReference type="Proteomes" id="UP000075604">
    <property type="component" value="Unassembled WGS sequence"/>
</dbReference>
<name>A0A150PK08_SORCE</name>
<evidence type="ECO:0000313" key="3">
    <source>
        <dbReference type="Proteomes" id="UP000075502"/>
    </source>
</evidence>
<dbReference type="EMBL" id="JELX01002271">
    <property type="protein sequence ID" value="KYF55970.1"/>
    <property type="molecule type" value="Genomic_DNA"/>
</dbReference>
<dbReference type="Proteomes" id="UP000075502">
    <property type="component" value="Unassembled WGS sequence"/>
</dbReference>
<dbReference type="AlphaFoldDB" id="A0A150PK08"/>
<organism evidence="1 4">
    <name type="scientific">Sorangium cellulosum</name>
    <name type="common">Polyangium cellulosum</name>
    <dbReference type="NCBI Taxonomy" id="56"/>
    <lineage>
        <taxon>Bacteria</taxon>
        <taxon>Pseudomonadati</taxon>
        <taxon>Myxococcota</taxon>
        <taxon>Polyangia</taxon>
        <taxon>Polyangiales</taxon>
        <taxon>Polyangiaceae</taxon>
        <taxon>Sorangium</taxon>
    </lineage>
</organism>
<dbReference type="EMBL" id="JEME01000832">
    <property type="protein sequence ID" value="KYG08912.1"/>
    <property type="molecule type" value="Genomic_DNA"/>
</dbReference>
<evidence type="ECO:0000313" key="1">
    <source>
        <dbReference type="EMBL" id="KYF55970.1"/>
    </source>
</evidence>
<protein>
    <submittedName>
        <fullName evidence="1">Uncharacterized protein</fullName>
    </submittedName>
</protein>
<proteinExistence type="predicted"/>
<evidence type="ECO:0000313" key="4">
    <source>
        <dbReference type="Proteomes" id="UP000075604"/>
    </source>
</evidence>
<gene>
    <name evidence="1" type="ORF">BE04_50755</name>
    <name evidence="2" type="ORF">BE21_20910</name>
</gene>
<sequence length="63" mass="7036">MPDVEILLWKIEAATYEEAAAVHHLRMGWEPYRPVGDPEPCPRCSAMFYPDGSGECSCGHRAT</sequence>
<reference evidence="3 4" key="1">
    <citation type="submission" date="2014-02" db="EMBL/GenBank/DDBJ databases">
        <title>The small core and large imbalanced accessory genome model reveals a collaborative survival strategy of Sorangium cellulosum strains in nature.</title>
        <authorList>
            <person name="Han K."/>
            <person name="Peng R."/>
            <person name="Blom J."/>
            <person name="Li Y.-Z."/>
        </authorList>
    </citation>
    <scope>NUCLEOTIDE SEQUENCE [LARGE SCALE GENOMIC DNA]</scope>
    <source>
        <strain evidence="2 3">So0007-03</strain>
        <strain evidence="1 4">So0157-18</strain>
    </source>
</reference>
<comment type="caution">
    <text evidence="1">The sequence shown here is derived from an EMBL/GenBank/DDBJ whole genome shotgun (WGS) entry which is preliminary data.</text>
</comment>
<accession>A0A150PK08</accession>